<sequence length="370" mass="42387">MALALVSCGKSTEENVAQTNPYIENLDLHHPLYPSVIFNNNFNQGNYYFSNDFNISKVTIESLLRLAADQRYGHVNRLPSSIQLDPITTLFQQADKGEDLLNDSNDLDPNYDDFLASLRRASYLSHYTLIGLRDVESVLMRNTYNFFHGDNAQRLRIFRAINLYFDYVMAEYRFLQSNINYNWQGLFDQNRVEINFTTANFPEYLQQYNTLCQVGAFNLDVGFVQRGVGSLNDYYQGELAKFNTNLRQTCQMVNIFLQLTALDNYPDFAKAVNTIATEYAAQSIVEQLNHYRFGTQVEQAFAGDKLNSALINVSMKEGAKINTTYNDYVRKTATLPAAKLILTFEPYIAPLTLPDYLDSTQGLHFFKPSK</sequence>
<proteinExistence type="predicted"/>
<evidence type="ECO:0000313" key="1">
    <source>
        <dbReference type="EMBL" id="RIY40604.1"/>
    </source>
</evidence>
<dbReference type="RefSeq" id="WP_147397176.1">
    <property type="nucleotide sequence ID" value="NZ_JBHSSP010000021.1"/>
</dbReference>
<accession>A0A3A1YVW2</accession>
<dbReference type="Proteomes" id="UP000265916">
    <property type="component" value="Unassembled WGS sequence"/>
</dbReference>
<dbReference type="EMBL" id="NRJG01000005">
    <property type="protein sequence ID" value="RIY40604.1"/>
    <property type="molecule type" value="Genomic_DNA"/>
</dbReference>
<reference evidence="1 2" key="1">
    <citation type="submission" date="2017-08" db="EMBL/GenBank/DDBJ databases">
        <title>Reclassification of Bisgaard taxon 37 and 44.</title>
        <authorList>
            <person name="Christensen H."/>
        </authorList>
    </citation>
    <scope>NUCLEOTIDE SEQUENCE [LARGE SCALE GENOMIC DNA]</scope>
    <source>
        <strain evidence="1 2">111</strain>
    </source>
</reference>
<keyword evidence="2" id="KW-1185">Reference proteome</keyword>
<evidence type="ECO:0000313" key="2">
    <source>
        <dbReference type="Proteomes" id="UP000265916"/>
    </source>
</evidence>
<organism evidence="1 2">
    <name type="scientific">Psittacicella hinzii</name>
    <dbReference type="NCBI Taxonomy" id="2028575"/>
    <lineage>
        <taxon>Bacteria</taxon>
        <taxon>Pseudomonadati</taxon>
        <taxon>Pseudomonadota</taxon>
        <taxon>Gammaproteobacteria</taxon>
        <taxon>Pasteurellales</taxon>
        <taxon>Psittacicellaceae</taxon>
        <taxon>Psittacicella</taxon>
    </lineage>
</organism>
<protein>
    <submittedName>
        <fullName evidence="1">Uncharacterized protein</fullName>
    </submittedName>
</protein>
<dbReference type="OrthoDB" id="5671629at2"/>
<gene>
    <name evidence="1" type="ORF">CKF58_00345</name>
</gene>
<comment type="caution">
    <text evidence="1">The sequence shown here is derived from an EMBL/GenBank/DDBJ whole genome shotgun (WGS) entry which is preliminary data.</text>
</comment>
<dbReference type="AlphaFoldDB" id="A0A3A1YVW2"/>
<name>A0A3A1YVW2_9GAMM</name>